<keyword evidence="2" id="KW-0378">Hydrolase</keyword>
<protein>
    <submittedName>
        <fullName evidence="2">MBL fold metallo-hydrolase</fullName>
    </submittedName>
</protein>
<dbReference type="GO" id="GO:0016787">
    <property type="term" value="F:hydrolase activity"/>
    <property type="evidence" value="ECO:0007669"/>
    <property type="project" value="UniProtKB-KW"/>
</dbReference>
<feature type="domain" description="Metallo-beta-lactamase" evidence="1">
    <location>
        <begin position="81"/>
        <end position="298"/>
    </location>
</feature>
<dbReference type="Pfam" id="PF00753">
    <property type="entry name" value="Lactamase_B"/>
    <property type="match status" value="1"/>
</dbReference>
<reference evidence="2 3" key="1">
    <citation type="submission" date="2019-01" db="EMBL/GenBank/DDBJ databases">
        <title>Ktedonosporobacter rubrisoli SCAWS-G2.</title>
        <authorList>
            <person name="Huang Y."/>
            <person name="Yan B."/>
        </authorList>
    </citation>
    <scope>NUCLEOTIDE SEQUENCE [LARGE SCALE GENOMIC DNA]</scope>
    <source>
        <strain evidence="2 3">SCAWS-G2</strain>
    </source>
</reference>
<keyword evidence="3" id="KW-1185">Reference proteome</keyword>
<dbReference type="EMBL" id="CP035758">
    <property type="protein sequence ID" value="QBD81171.1"/>
    <property type="molecule type" value="Genomic_DNA"/>
</dbReference>
<dbReference type="InterPro" id="IPR036866">
    <property type="entry name" value="RibonucZ/Hydroxyglut_hydro"/>
</dbReference>
<dbReference type="SMART" id="SM00849">
    <property type="entry name" value="Lactamase_B"/>
    <property type="match status" value="1"/>
</dbReference>
<evidence type="ECO:0000259" key="1">
    <source>
        <dbReference type="SMART" id="SM00849"/>
    </source>
</evidence>
<name>A0A4V0YZW8_KTERU</name>
<dbReference type="Gene3D" id="1.10.10.10">
    <property type="entry name" value="Winged helix-like DNA-binding domain superfamily/Winged helix DNA-binding domain"/>
    <property type="match status" value="1"/>
</dbReference>
<sequence>MRYNIGMYEGGAFSPFVRLRQRQSKAGKGPGLADRFLAGKRRIKGEEKETLSRKGLHSVMADLVAENVYRLCVPIPFPLRTVNVYVLVGPAGWALFDTAIGTEEARTLIYEELQGLGLKLEELRAIVLSHMHPDHVGLSGELYERSRAAVYMHPIDEAALQLFWNSAQARTFAQTNQFFVPHGMPREPLYPPQVPREVMRKVVGVPAHEAFTLLEDGQQLELLGERYEVLWTPGHADGHICLYRPRDGVFLAADHVLPRITPNVGLYSAQARENPLGDFLSSLRKVENLPASIVLPGHGEPFADLALRVRELIEHHDQREQEIFALLAQHPQHAYQLAKQLFSARLKSQDAWRMAVAETLSHLEYMRYAGQVRQQHTSDGLILYAAL</sequence>
<evidence type="ECO:0000313" key="2">
    <source>
        <dbReference type="EMBL" id="QBD81171.1"/>
    </source>
</evidence>
<dbReference type="InterPro" id="IPR050662">
    <property type="entry name" value="Sec-metab_biosynth-thioest"/>
</dbReference>
<dbReference type="CDD" id="cd07725">
    <property type="entry name" value="TTHA1429-like_MBL-fold"/>
    <property type="match status" value="1"/>
</dbReference>
<proteinExistence type="predicted"/>
<gene>
    <name evidence="2" type="ORF">EPA93_36440</name>
</gene>
<dbReference type="SUPFAM" id="SSF56281">
    <property type="entry name" value="Metallo-hydrolase/oxidoreductase"/>
    <property type="match status" value="1"/>
</dbReference>
<dbReference type="InterPro" id="IPR036388">
    <property type="entry name" value="WH-like_DNA-bd_sf"/>
</dbReference>
<evidence type="ECO:0000313" key="3">
    <source>
        <dbReference type="Proteomes" id="UP000290365"/>
    </source>
</evidence>
<dbReference type="KEGG" id="kbs:EPA93_36440"/>
<organism evidence="2 3">
    <name type="scientific">Ktedonosporobacter rubrisoli</name>
    <dbReference type="NCBI Taxonomy" id="2509675"/>
    <lineage>
        <taxon>Bacteria</taxon>
        <taxon>Bacillati</taxon>
        <taxon>Chloroflexota</taxon>
        <taxon>Ktedonobacteria</taxon>
        <taxon>Ktedonobacterales</taxon>
        <taxon>Ktedonosporobacteraceae</taxon>
        <taxon>Ktedonosporobacter</taxon>
    </lineage>
</organism>
<accession>A0A4V0YZW8</accession>
<dbReference type="Gene3D" id="3.60.15.10">
    <property type="entry name" value="Ribonuclease Z/Hydroxyacylglutathione hydrolase-like"/>
    <property type="match status" value="1"/>
</dbReference>
<dbReference type="PANTHER" id="PTHR23131">
    <property type="entry name" value="ENDORIBONUCLEASE LACTB2"/>
    <property type="match status" value="1"/>
</dbReference>
<dbReference type="PANTHER" id="PTHR23131:SF4">
    <property type="entry name" value="METALLO-BETA-LACTAMASE SUPERFAMILY POTEIN"/>
    <property type="match status" value="1"/>
</dbReference>
<dbReference type="InterPro" id="IPR001279">
    <property type="entry name" value="Metallo-B-lactamas"/>
</dbReference>
<dbReference type="OrthoDB" id="9761531at2"/>
<dbReference type="AlphaFoldDB" id="A0A4V0YZW8"/>
<dbReference type="Proteomes" id="UP000290365">
    <property type="component" value="Chromosome"/>
</dbReference>